<dbReference type="InterPro" id="IPR001796">
    <property type="entry name" value="DHFR_dom"/>
</dbReference>
<evidence type="ECO:0000313" key="9">
    <source>
        <dbReference type="EMBL" id="TVY46975.1"/>
    </source>
</evidence>
<dbReference type="Gene3D" id="3.40.430.10">
    <property type="entry name" value="Dihydrofolate Reductase, subunit A"/>
    <property type="match status" value="1"/>
</dbReference>
<proteinExistence type="inferred from homology"/>
<dbReference type="CDD" id="cd00209">
    <property type="entry name" value="DHFR"/>
    <property type="match status" value="1"/>
</dbReference>
<protein>
    <recommendedName>
        <fullName evidence="3">Dihydrofolate reductase</fullName>
        <ecNumber evidence="2">1.5.1.3</ecNumber>
    </recommendedName>
</protein>
<dbReference type="GO" id="GO:0046452">
    <property type="term" value="P:dihydrofolate metabolic process"/>
    <property type="evidence" value="ECO:0007669"/>
    <property type="project" value="TreeGrafter"/>
</dbReference>
<keyword evidence="4" id="KW-0554">One-carbon metabolism</keyword>
<dbReference type="Pfam" id="PF00186">
    <property type="entry name" value="DHFR_1"/>
    <property type="match status" value="1"/>
</dbReference>
<sequence length="228" mass="25176">FALRLSQRSSHFKTMTTTADDNPAMLLPELTLIVAATSKMGIGLRGTLPWTGLKKEMAYFARVTRKAPSPGTTNTVIMGRKTWGSIPPRFRPLKERQNIIISRSLERSSSTESPVVGSLPEALSLLSQQSTASESGSKTGKAFIIGGAQIYEAALELKQARRILLTRILYDFECDTFFPVELPESGAGSGWRRKGQEDVDAWVGESVPGEVQEEAGTKYVFEMWERDD</sequence>
<dbReference type="PROSITE" id="PS51330">
    <property type="entry name" value="DHFR_2"/>
    <property type="match status" value="1"/>
</dbReference>
<gene>
    <name evidence="9" type="primary">DYR</name>
    <name evidence="9" type="ORF">LOCC1_G002874</name>
</gene>
<evidence type="ECO:0000256" key="7">
    <source>
        <dbReference type="RuleBase" id="RU004474"/>
    </source>
</evidence>
<dbReference type="EMBL" id="QGMI01000117">
    <property type="protein sequence ID" value="TVY46975.1"/>
    <property type="molecule type" value="Genomic_DNA"/>
</dbReference>
<dbReference type="UniPathway" id="UPA00077">
    <property type="reaction ID" value="UER00158"/>
</dbReference>
<evidence type="ECO:0000256" key="1">
    <source>
        <dbReference type="ARBA" id="ARBA00004903"/>
    </source>
</evidence>
<feature type="non-terminal residue" evidence="9">
    <location>
        <position position="228"/>
    </location>
</feature>
<dbReference type="GO" id="GO:0005739">
    <property type="term" value="C:mitochondrion"/>
    <property type="evidence" value="ECO:0007669"/>
    <property type="project" value="TreeGrafter"/>
</dbReference>
<dbReference type="AlphaFoldDB" id="A0A8H8S2X7"/>
<dbReference type="PANTHER" id="PTHR48069:SF3">
    <property type="entry name" value="DIHYDROFOLATE REDUCTASE"/>
    <property type="match status" value="1"/>
</dbReference>
<dbReference type="GO" id="GO:0050661">
    <property type="term" value="F:NADP binding"/>
    <property type="evidence" value="ECO:0007669"/>
    <property type="project" value="InterPro"/>
</dbReference>
<dbReference type="PRINTS" id="PR00070">
    <property type="entry name" value="DHFR"/>
</dbReference>
<comment type="pathway">
    <text evidence="1">Cofactor biosynthesis; tetrahydrofolate biosynthesis; 5,6,7,8-tetrahydrofolate from 7,8-dihydrofolate: step 1/1.</text>
</comment>
<dbReference type="SUPFAM" id="SSF53597">
    <property type="entry name" value="Dihydrofolate reductase-like"/>
    <property type="match status" value="1"/>
</dbReference>
<dbReference type="PROSITE" id="PS00075">
    <property type="entry name" value="DHFR_1"/>
    <property type="match status" value="1"/>
</dbReference>
<evidence type="ECO:0000256" key="3">
    <source>
        <dbReference type="ARBA" id="ARBA00018886"/>
    </source>
</evidence>
<dbReference type="PANTHER" id="PTHR48069">
    <property type="entry name" value="DIHYDROFOLATE REDUCTASE"/>
    <property type="match status" value="1"/>
</dbReference>
<comment type="caution">
    <text evidence="9">The sequence shown here is derived from an EMBL/GenBank/DDBJ whole genome shotgun (WGS) entry which is preliminary data.</text>
</comment>
<keyword evidence="10" id="KW-1185">Reference proteome</keyword>
<dbReference type="InterPro" id="IPR024072">
    <property type="entry name" value="DHFR-like_dom_sf"/>
</dbReference>
<feature type="domain" description="DHFR" evidence="8">
    <location>
        <begin position="29"/>
        <end position="226"/>
    </location>
</feature>
<keyword evidence="6" id="KW-0560">Oxidoreductase</keyword>
<dbReference type="GO" id="GO:0004146">
    <property type="term" value="F:dihydrofolate reductase activity"/>
    <property type="evidence" value="ECO:0007669"/>
    <property type="project" value="UniProtKB-EC"/>
</dbReference>
<dbReference type="InterPro" id="IPR017925">
    <property type="entry name" value="DHFR_CS"/>
</dbReference>
<keyword evidence="5" id="KW-0521">NADP</keyword>
<name>A0A8H8S2X7_9HELO</name>
<evidence type="ECO:0000256" key="6">
    <source>
        <dbReference type="ARBA" id="ARBA00023002"/>
    </source>
</evidence>
<evidence type="ECO:0000313" key="10">
    <source>
        <dbReference type="Proteomes" id="UP000443090"/>
    </source>
</evidence>
<evidence type="ECO:0000256" key="5">
    <source>
        <dbReference type="ARBA" id="ARBA00022857"/>
    </source>
</evidence>
<evidence type="ECO:0000256" key="2">
    <source>
        <dbReference type="ARBA" id="ARBA00012856"/>
    </source>
</evidence>
<accession>A0A8H8S2X7</accession>
<dbReference type="Proteomes" id="UP000443090">
    <property type="component" value="Unassembled WGS sequence"/>
</dbReference>
<dbReference type="GO" id="GO:0046655">
    <property type="term" value="P:folic acid metabolic process"/>
    <property type="evidence" value="ECO:0007669"/>
    <property type="project" value="TreeGrafter"/>
</dbReference>
<dbReference type="InterPro" id="IPR012259">
    <property type="entry name" value="DHFR"/>
</dbReference>
<reference evidence="9 10" key="1">
    <citation type="submission" date="2018-05" db="EMBL/GenBank/DDBJ databases">
        <title>Genome sequencing and assembly of the regulated plant pathogen Lachnellula willkommii and related sister species for the development of diagnostic species identification markers.</title>
        <authorList>
            <person name="Giroux E."/>
            <person name="Bilodeau G."/>
        </authorList>
    </citation>
    <scope>NUCLEOTIDE SEQUENCE [LARGE SCALE GENOMIC DNA]</scope>
    <source>
        <strain evidence="9 10">CBS 160.35</strain>
    </source>
</reference>
<evidence type="ECO:0000259" key="8">
    <source>
        <dbReference type="PROSITE" id="PS51330"/>
    </source>
</evidence>
<comment type="similarity">
    <text evidence="7">Belongs to the dihydrofolate reductase family.</text>
</comment>
<evidence type="ECO:0000256" key="4">
    <source>
        <dbReference type="ARBA" id="ARBA00022563"/>
    </source>
</evidence>
<dbReference type="GO" id="GO:0046654">
    <property type="term" value="P:tetrahydrofolate biosynthetic process"/>
    <property type="evidence" value="ECO:0007669"/>
    <property type="project" value="UniProtKB-UniPathway"/>
</dbReference>
<organism evidence="9 10">
    <name type="scientific">Lachnellula occidentalis</name>
    <dbReference type="NCBI Taxonomy" id="215460"/>
    <lineage>
        <taxon>Eukaryota</taxon>
        <taxon>Fungi</taxon>
        <taxon>Dikarya</taxon>
        <taxon>Ascomycota</taxon>
        <taxon>Pezizomycotina</taxon>
        <taxon>Leotiomycetes</taxon>
        <taxon>Helotiales</taxon>
        <taxon>Lachnaceae</taxon>
        <taxon>Lachnellula</taxon>
    </lineage>
</organism>
<dbReference type="GO" id="GO:0006730">
    <property type="term" value="P:one-carbon metabolic process"/>
    <property type="evidence" value="ECO:0007669"/>
    <property type="project" value="UniProtKB-KW"/>
</dbReference>
<dbReference type="EC" id="1.5.1.3" evidence="2"/>
<dbReference type="OrthoDB" id="414698at2759"/>